<comment type="caution">
    <text evidence="2">The sequence shown here is derived from an EMBL/GenBank/DDBJ whole genome shotgun (WGS) entry which is preliminary data.</text>
</comment>
<feature type="region of interest" description="Disordered" evidence="1">
    <location>
        <begin position="1"/>
        <end position="39"/>
    </location>
</feature>
<evidence type="ECO:0000313" key="3">
    <source>
        <dbReference type="Proteomes" id="UP000481861"/>
    </source>
</evidence>
<feature type="compositionally biased region" description="Polar residues" evidence="1">
    <location>
        <begin position="134"/>
        <end position="149"/>
    </location>
</feature>
<feature type="compositionally biased region" description="Polar residues" evidence="1">
    <location>
        <begin position="361"/>
        <end position="374"/>
    </location>
</feature>
<name>A0A7C8IFB5_9PLEO</name>
<feature type="compositionally biased region" description="Basic residues" evidence="1">
    <location>
        <begin position="302"/>
        <end position="314"/>
    </location>
</feature>
<feature type="region of interest" description="Disordered" evidence="1">
    <location>
        <begin position="476"/>
        <end position="564"/>
    </location>
</feature>
<feature type="compositionally biased region" description="Basic and acidic residues" evidence="1">
    <location>
        <begin position="212"/>
        <end position="225"/>
    </location>
</feature>
<feature type="compositionally biased region" description="Pro residues" evidence="1">
    <location>
        <begin position="120"/>
        <end position="130"/>
    </location>
</feature>
<evidence type="ECO:0000256" key="1">
    <source>
        <dbReference type="SAM" id="MobiDB-lite"/>
    </source>
</evidence>
<proteinExistence type="predicted"/>
<dbReference type="EMBL" id="JAADJZ010000001">
    <property type="protein sequence ID" value="KAF2877988.1"/>
    <property type="molecule type" value="Genomic_DNA"/>
</dbReference>
<feature type="compositionally biased region" description="Basic and acidic residues" evidence="1">
    <location>
        <begin position="251"/>
        <end position="262"/>
    </location>
</feature>
<keyword evidence="3" id="KW-1185">Reference proteome</keyword>
<sequence>MGHAEYSPNGGSHNNDRGKDDRNENADMDKAMADSLRTLAQEERKDLAEDGAVKMAQQISLKTFKEDADAAHRRAMVQIGITADHQALERETNRNRNLRSPPLPVGSTPSSAPNRGMEVPNPPSSPPPPYTIHNYGTVNINPTFNTTVLRSGRNGESGDHSSRVQRAHNRLPSTEEPPQKSSSKPSLLKQILGISKGSTKEPISDVDSAYGRSEDAHSESGRSSVRDVAHHLADGTLTREHLSELVSGRTKRADSLHSDRVHAVTPGHSRDRSHRTSSRSATSGHFKSAALNGLYSNESRSKSTRNSRKSRKSRDSRSGTGSRQQHDVRARQRIHDSTASPTASSNRSNRSMMDEFPASSDFVSPTVPLTSGAESNPPPYSPSDRQLSGSSPTVNDMLTSHSVASFGFRPKSDTSETPDDSELPDMLHHLSSEGVPLNGLDSPLPSEIAHGTPTTTVMGREDRSIHRREWELYGRAMNDPPRLPTTGVPTGRNGIDSHGDLTMRGLSRMPGRGSIPATMPELDDPVDNRRHGERRSQIPSDQTTPDMRARQKEKEGQQKLRKKL</sequence>
<feature type="compositionally biased region" description="Low complexity" evidence="1">
    <location>
        <begin position="179"/>
        <end position="190"/>
    </location>
</feature>
<feature type="compositionally biased region" description="Basic and acidic residues" evidence="1">
    <location>
        <begin position="547"/>
        <end position="558"/>
    </location>
</feature>
<gene>
    <name evidence="2" type="ORF">BDV95DRAFT_600668</name>
</gene>
<feature type="region of interest" description="Disordered" evidence="1">
    <location>
        <begin position="85"/>
        <end position="225"/>
    </location>
</feature>
<protein>
    <submittedName>
        <fullName evidence="2">Uncharacterized protein</fullName>
    </submittedName>
</protein>
<dbReference type="Proteomes" id="UP000481861">
    <property type="component" value="Unassembled WGS sequence"/>
</dbReference>
<feature type="compositionally biased region" description="Basic and acidic residues" evidence="1">
    <location>
        <begin position="14"/>
        <end position="32"/>
    </location>
</feature>
<feature type="compositionally biased region" description="Basic and acidic residues" evidence="1">
    <location>
        <begin position="526"/>
        <end position="536"/>
    </location>
</feature>
<reference evidence="2 3" key="1">
    <citation type="submission" date="2020-01" db="EMBL/GenBank/DDBJ databases">
        <authorList>
            <consortium name="DOE Joint Genome Institute"/>
            <person name="Haridas S."/>
            <person name="Albert R."/>
            <person name="Binder M."/>
            <person name="Bloem J."/>
            <person name="Labutti K."/>
            <person name="Salamov A."/>
            <person name="Andreopoulos B."/>
            <person name="Baker S.E."/>
            <person name="Barry K."/>
            <person name="Bills G."/>
            <person name="Bluhm B.H."/>
            <person name="Cannon C."/>
            <person name="Castanera R."/>
            <person name="Culley D.E."/>
            <person name="Daum C."/>
            <person name="Ezra D."/>
            <person name="Gonzalez J.B."/>
            <person name="Henrissat B."/>
            <person name="Kuo A."/>
            <person name="Liang C."/>
            <person name="Lipzen A."/>
            <person name="Lutzoni F."/>
            <person name="Magnuson J."/>
            <person name="Mondo S."/>
            <person name="Nolan M."/>
            <person name="Ohm R."/>
            <person name="Pangilinan J."/>
            <person name="Park H.-J.H."/>
            <person name="Ramirez L."/>
            <person name="Alfaro M."/>
            <person name="Sun H."/>
            <person name="Tritt A."/>
            <person name="Yoshinaga Y."/>
            <person name="Zwiers L.-H.L."/>
            <person name="Turgeon B.G."/>
            <person name="Goodwin S.B."/>
            <person name="Spatafora J.W."/>
            <person name="Crous P.W."/>
            <person name="Grigoriev I.V."/>
        </authorList>
    </citation>
    <scope>NUCLEOTIDE SEQUENCE [LARGE SCALE GENOMIC DNA]</scope>
    <source>
        <strain evidence="2 3">CBS 611.86</strain>
    </source>
</reference>
<dbReference type="AlphaFoldDB" id="A0A7C8IFB5"/>
<organism evidence="2 3">
    <name type="scientific">Massariosphaeria phaeospora</name>
    <dbReference type="NCBI Taxonomy" id="100035"/>
    <lineage>
        <taxon>Eukaryota</taxon>
        <taxon>Fungi</taxon>
        <taxon>Dikarya</taxon>
        <taxon>Ascomycota</taxon>
        <taxon>Pezizomycotina</taxon>
        <taxon>Dothideomycetes</taxon>
        <taxon>Pleosporomycetidae</taxon>
        <taxon>Pleosporales</taxon>
        <taxon>Pleosporales incertae sedis</taxon>
        <taxon>Massariosphaeria</taxon>
    </lineage>
</organism>
<feature type="region of interest" description="Disordered" evidence="1">
    <location>
        <begin position="244"/>
        <end position="463"/>
    </location>
</feature>
<feature type="compositionally biased region" description="Polar residues" evidence="1">
    <location>
        <begin position="337"/>
        <end position="351"/>
    </location>
</feature>
<feature type="compositionally biased region" description="Polar residues" evidence="1">
    <location>
        <begin position="383"/>
        <end position="403"/>
    </location>
</feature>
<feature type="compositionally biased region" description="Basic and acidic residues" evidence="1">
    <location>
        <begin position="324"/>
        <end position="336"/>
    </location>
</feature>
<evidence type="ECO:0000313" key="2">
    <source>
        <dbReference type="EMBL" id="KAF2877988.1"/>
    </source>
</evidence>
<accession>A0A7C8IFB5</accession>